<evidence type="ECO:0000256" key="2">
    <source>
        <dbReference type="RuleBase" id="RU003616"/>
    </source>
</evidence>
<keyword evidence="5" id="KW-1185">Reference proteome</keyword>
<dbReference type="EMBL" id="RSCL01000010">
    <property type="protein sequence ID" value="RUT04810.1"/>
    <property type="molecule type" value="Genomic_DNA"/>
</dbReference>
<dbReference type="CDD" id="cd06464">
    <property type="entry name" value="ACD_sHsps-like"/>
    <property type="match status" value="1"/>
</dbReference>
<comment type="similarity">
    <text evidence="1 2">Belongs to the small heat shock protein (HSP20) family.</text>
</comment>
<sequence>MDRMFDEIFGGSSYNLPAIQKPNIELRDTNDSLILRAEIAGIDGKDLEVHVARQAVLIKGEIHYHNNSNEQGFYHTEFQYGKFERVINLPIPVKNEQVNAEFKNGILTLILPKDQDTKSKVVKINFGDDNRALPGSNAPWEAPKILDVPVQKA</sequence>
<evidence type="ECO:0000313" key="5">
    <source>
        <dbReference type="Proteomes" id="UP000271624"/>
    </source>
</evidence>
<reference evidence="4" key="1">
    <citation type="submission" date="2018-12" db="EMBL/GenBank/DDBJ databases">
        <authorList>
            <person name="Will S."/>
            <person name="Neumann-Schaal M."/>
            <person name="Henke P."/>
        </authorList>
    </citation>
    <scope>NUCLEOTIDE SEQUENCE</scope>
    <source>
        <strain evidence="4">PCC 7102</strain>
    </source>
</reference>
<protein>
    <submittedName>
        <fullName evidence="4">Molecular chaperone</fullName>
    </submittedName>
</protein>
<dbReference type="PANTHER" id="PTHR11527">
    <property type="entry name" value="HEAT-SHOCK PROTEIN 20 FAMILY MEMBER"/>
    <property type="match status" value="1"/>
</dbReference>
<gene>
    <name evidence="4" type="primary">hspA</name>
    <name evidence="4" type="ORF">DSM106972_043790</name>
</gene>
<dbReference type="SUPFAM" id="SSF49764">
    <property type="entry name" value="HSP20-like chaperones"/>
    <property type="match status" value="1"/>
</dbReference>
<dbReference type="Proteomes" id="UP000271624">
    <property type="component" value="Unassembled WGS sequence"/>
</dbReference>
<dbReference type="AlphaFoldDB" id="A0A3S1CMW3"/>
<dbReference type="InterPro" id="IPR008978">
    <property type="entry name" value="HSP20-like_chaperone"/>
</dbReference>
<dbReference type="PROSITE" id="PS01031">
    <property type="entry name" value="SHSP"/>
    <property type="match status" value="1"/>
</dbReference>
<accession>A0A3S1CMW3</accession>
<evidence type="ECO:0000313" key="4">
    <source>
        <dbReference type="EMBL" id="RUT04810.1"/>
    </source>
</evidence>
<dbReference type="Gene3D" id="2.60.40.790">
    <property type="match status" value="1"/>
</dbReference>
<feature type="domain" description="SHSP" evidence="3">
    <location>
        <begin position="15"/>
        <end position="127"/>
    </location>
</feature>
<evidence type="ECO:0000259" key="3">
    <source>
        <dbReference type="PROSITE" id="PS01031"/>
    </source>
</evidence>
<comment type="caution">
    <text evidence="4">The sequence shown here is derived from an EMBL/GenBank/DDBJ whole genome shotgun (WGS) entry which is preliminary data.</text>
</comment>
<dbReference type="Pfam" id="PF00011">
    <property type="entry name" value="HSP20"/>
    <property type="match status" value="1"/>
</dbReference>
<name>A0A3S1CMW3_9CYAN</name>
<evidence type="ECO:0000256" key="1">
    <source>
        <dbReference type="PROSITE-ProRule" id="PRU00285"/>
    </source>
</evidence>
<dbReference type="InterPro" id="IPR002068">
    <property type="entry name" value="A-crystallin/Hsp20_dom"/>
</dbReference>
<proteinExistence type="inferred from homology"/>
<reference evidence="4" key="2">
    <citation type="journal article" date="2019" name="Genome Biol. Evol.">
        <title>Day and night: Metabolic profiles and evolutionary relationships of six axenic non-marine cyanobacteria.</title>
        <authorList>
            <person name="Will S.E."/>
            <person name="Henke P."/>
            <person name="Boedeker C."/>
            <person name="Huang S."/>
            <person name="Brinkmann H."/>
            <person name="Rohde M."/>
            <person name="Jarek M."/>
            <person name="Friedl T."/>
            <person name="Seufert S."/>
            <person name="Schumacher M."/>
            <person name="Overmann J."/>
            <person name="Neumann-Schaal M."/>
            <person name="Petersen J."/>
        </authorList>
    </citation>
    <scope>NUCLEOTIDE SEQUENCE [LARGE SCALE GENOMIC DNA]</scope>
    <source>
        <strain evidence="4">PCC 7102</strain>
    </source>
</reference>
<dbReference type="InterPro" id="IPR031107">
    <property type="entry name" value="Small_HSP"/>
</dbReference>
<organism evidence="4 5">
    <name type="scientific">Dulcicalothrix desertica PCC 7102</name>
    <dbReference type="NCBI Taxonomy" id="232991"/>
    <lineage>
        <taxon>Bacteria</taxon>
        <taxon>Bacillati</taxon>
        <taxon>Cyanobacteriota</taxon>
        <taxon>Cyanophyceae</taxon>
        <taxon>Nostocales</taxon>
        <taxon>Calotrichaceae</taxon>
        <taxon>Dulcicalothrix</taxon>
    </lineage>
</organism>